<dbReference type="Proteomes" id="UP000308197">
    <property type="component" value="Unassembled WGS sequence"/>
</dbReference>
<evidence type="ECO:0000313" key="4">
    <source>
        <dbReference type="EMBL" id="TFK88207.1"/>
    </source>
</evidence>
<gene>
    <name evidence="4" type="ORF">K466DRAFT_662497</name>
</gene>
<dbReference type="STRING" id="1314778.A0A5C3PGP5"/>
<dbReference type="InParanoid" id="A0A5C3PGP5"/>
<feature type="transmembrane region" description="Helical" evidence="2">
    <location>
        <begin position="194"/>
        <end position="221"/>
    </location>
</feature>
<evidence type="ECO:0000259" key="3">
    <source>
        <dbReference type="Pfam" id="PF20153"/>
    </source>
</evidence>
<feature type="compositionally biased region" description="Polar residues" evidence="1">
    <location>
        <begin position="19"/>
        <end position="28"/>
    </location>
</feature>
<feature type="transmembrane region" description="Helical" evidence="2">
    <location>
        <begin position="135"/>
        <end position="158"/>
    </location>
</feature>
<proteinExistence type="predicted"/>
<sequence length="721" mass="80297">MFAHDPSTTSPEPAVQPAGGNSDNSPTPGSVPADMLHSKDWEQCARVVQMHGDQMVGQWKSEIDTLMVFAGLFSAILTAFNVESYKLLQEDQADEVVALLKGISVQLNGFTMSAPFINATIPNSSLSLNFTPPRYAVWLNALWFCALVCTLSASSIAITVRQWLLHYEVGLSGASRAMARLRQARYEGLLKWRVASFVATIPILLQIALMLFLAGLLILLWSLHPVVATVASVVASFLVAFTAVSTVLPAFWPGCCYRSPQASWFFQVVHQTGGLLATCLEGIYTRVDPPPRPRPELARGTISRIVGRCCSCLLAHIRIWSSWEDRDIQHTWLRSSALDFGLIRRVYEITWDERLLNTVLTRCLNDIDLERGFSACVLALQQQEKYSWGRFHSNYPVRSQAANMHPDEAINYRSSRFHTYLFNQVLSAIPKLARKDPGALRYGNTLQLLAPKILHLFPPYSMRPGLSSVGWLGSDKSFFSASSILHSLAVLVAVKAAPERSFMKLAHLVQIFGNSRVGSTERIIEQLGAQETDDIIAAFPQTKDDMTKLVMLDPKSCPEHWPGMLIYRSAGAAATLLRELLRRRAVACDGDQAFVDDHLRQLLTFFQLLFTHPSAKDDHVRQRDILYIFGVQDMDRPSLSVGATLVDLASNPATARMISPDFVRALRDIARIIERDLLAAADNFERSCLSDRFEMLTQTVRRLGTKCIGLEAQQFSPPTAT</sequence>
<feature type="domain" description="DUF6535" evidence="3">
    <location>
        <begin position="41"/>
        <end position="222"/>
    </location>
</feature>
<reference evidence="4 5" key="1">
    <citation type="journal article" date="2019" name="Nat. Ecol. Evol.">
        <title>Megaphylogeny resolves global patterns of mushroom evolution.</title>
        <authorList>
            <person name="Varga T."/>
            <person name="Krizsan K."/>
            <person name="Foldi C."/>
            <person name="Dima B."/>
            <person name="Sanchez-Garcia M."/>
            <person name="Sanchez-Ramirez S."/>
            <person name="Szollosi G.J."/>
            <person name="Szarkandi J.G."/>
            <person name="Papp V."/>
            <person name="Albert L."/>
            <person name="Andreopoulos W."/>
            <person name="Angelini C."/>
            <person name="Antonin V."/>
            <person name="Barry K.W."/>
            <person name="Bougher N.L."/>
            <person name="Buchanan P."/>
            <person name="Buyck B."/>
            <person name="Bense V."/>
            <person name="Catcheside P."/>
            <person name="Chovatia M."/>
            <person name="Cooper J."/>
            <person name="Damon W."/>
            <person name="Desjardin D."/>
            <person name="Finy P."/>
            <person name="Geml J."/>
            <person name="Haridas S."/>
            <person name="Hughes K."/>
            <person name="Justo A."/>
            <person name="Karasinski D."/>
            <person name="Kautmanova I."/>
            <person name="Kiss B."/>
            <person name="Kocsube S."/>
            <person name="Kotiranta H."/>
            <person name="LaButti K.M."/>
            <person name="Lechner B.E."/>
            <person name="Liimatainen K."/>
            <person name="Lipzen A."/>
            <person name="Lukacs Z."/>
            <person name="Mihaltcheva S."/>
            <person name="Morgado L.N."/>
            <person name="Niskanen T."/>
            <person name="Noordeloos M.E."/>
            <person name="Ohm R.A."/>
            <person name="Ortiz-Santana B."/>
            <person name="Ovrebo C."/>
            <person name="Racz N."/>
            <person name="Riley R."/>
            <person name="Savchenko A."/>
            <person name="Shiryaev A."/>
            <person name="Soop K."/>
            <person name="Spirin V."/>
            <person name="Szebenyi C."/>
            <person name="Tomsovsky M."/>
            <person name="Tulloss R.E."/>
            <person name="Uehling J."/>
            <person name="Grigoriev I.V."/>
            <person name="Vagvolgyi C."/>
            <person name="Papp T."/>
            <person name="Martin F.M."/>
            <person name="Miettinen O."/>
            <person name="Hibbett D.S."/>
            <person name="Nagy L.G."/>
        </authorList>
    </citation>
    <scope>NUCLEOTIDE SEQUENCE [LARGE SCALE GENOMIC DNA]</scope>
    <source>
        <strain evidence="4 5">HHB13444</strain>
    </source>
</reference>
<dbReference type="AlphaFoldDB" id="A0A5C3PGP5"/>
<evidence type="ECO:0000256" key="1">
    <source>
        <dbReference type="SAM" id="MobiDB-lite"/>
    </source>
</evidence>
<organism evidence="4 5">
    <name type="scientific">Polyporus arcularius HHB13444</name>
    <dbReference type="NCBI Taxonomy" id="1314778"/>
    <lineage>
        <taxon>Eukaryota</taxon>
        <taxon>Fungi</taxon>
        <taxon>Dikarya</taxon>
        <taxon>Basidiomycota</taxon>
        <taxon>Agaricomycotina</taxon>
        <taxon>Agaricomycetes</taxon>
        <taxon>Polyporales</taxon>
        <taxon>Polyporaceae</taxon>
        <taxon>Polyporus</taxon>
    </lineage>
</organism>
<keyword evidence="2" id="KW-0472">Membrane</keyword>
<protein>
    <recommendedName>
        <fullName evidence="3">DUF6535 domain-containing protein</fullName>
    </recommendedName>
</protein>
<feature type="transmembrane region" description="Helical" evidence="2">
    <location>
        <begin position="227"/>
        <end position="252"/>
    </location>
</feature>
<feature type="transmembrane region" description="Helical" evidence="2">
    <location>
        <begin position="63"/>
        <end position="82"/>
    </location>
</feature>
<accession>A0A5C3PGP5</accession>
<keyword evidence="2" id="KW-1133">Transmembrane helix</keyword>
<dbReference type="EMBL" id="ML211122">
    <property type="protein sequence ID" value="TFK88207.1"/>
    <property type="molecule type" value="Genomic_DNA"/>
</dbReference>
<evidence type="ECO:0000313" key="5">
    <source>
        <dbReference type="Proteomes" id="UP000308197"/>
    </source>
</evidence>
<evidence type="ECO:0000256" key="2">
    <source>
        <dbReference type="SAM" id="Phobius"/>
    </source>
</evidence>
<name>A0A5C3PGP5_9APHY</name>
<dbReference type="InterPro" id="IPR045338">
    <property type="entry name" value="DUF6535"/>
</dbReference>
<feature type="compositionally biased region" description="Polar residues" evidence="1">
    <location>
        <begin position="1"/>
        <end position="11"/>
    </location>
</feature>
<keyword evidence="5" id="KW-1185">Reference proteome</keyword>
<dbReference type="Pfam" id="PF20153">
    <property type="entry name" value="DUF6535"/>
    <property type="match status" value="1"/>
</dbReference>
<feature type="region of interest" description="Disordered" evidence="1">
    <location>
        <begin position="1"/>
        <end position="35"/>
    </location>
</feature>
<keyword evidence="2" id="KW-0812">Transmembrane</keyword>